<gene>
    <name evidence="1" type="ORF">RUN215_v1_100048</name>
</gene>
<name>A0A0S4WPX8_RALSL</name>
<dbReference type="AlphaFoldDB" id="A0A0S4WPX8"/>
<proteinExistence type="predicted"/>
<protein>
    <submittedName>
        <fullName evidence="1">Uncharacterized protein</fullName>
    </submittedName>
</protein>
<sequence>MLVYANSFAFEANTGTEQIVQLIAKWVGQRSKAYVDPVRLAGGIRELHLKDGSTLRARLEIPRCQRKQARQR</sequence>
<reference evidence="1" key="1">
    <citation type="submission" date="2015-10" db="EMBL/GenBank/DDBJ databases">
        <authorList>
            <person name="Gilbert D.G."/>
        </authorList>
    </citation>
    <scope>NUCLEOTIDE SEQUENCE</scope>
    <source>
        <strain evidence="1">Phyl III-seqv23</strain>
    </source>
</reference>
<dbReference type="EMBL" id="LN899820">
    <property type="protein sequence ID" value="CUV53264.1"/>
    <property type="molecule type" value="Genomic_DNA"/>
</dbReference>
<organism evidence="1">
    <name type="scientific">Ralstonia solanacearum</name>
    <name type="common">Pseudomonas solanacearum</name>
    <dbReference type="NCBI Taxonomy" id="305"/>
    <lineage>
        <taxon>Bacteria</taxon>
        <taxon>Pseudomonadati</taxon>
        <taxon>Pseudomonadota</taxon>
        <taxon>Betaproteobacteria</taxon>
        <taxon>Burkholderiales</taxon>
        <taxon>Burkholderiaceae</taxon>
        <taxon>Ralstonia</taxon>
        <taxon>Ralstonia solanacearum species complex</taxon>
    </lineage>
</organism>
<accession>A0A0S4WPX8</accession>
<evidence type="ECO:0000313" key="1">
    <source>
        <dbReference type="EMBL" id="CUV53264.1"/>
    </source>
</evidence>